<evidence type="ECO:0000313" key="2">
    <source>
        <dbReference type="Proteomes" id="UP000176404"/>
    </source>
</evidence>
<sequence length="158" mass="18904">MTEKLKLTIELVPASSWYNNLRSLLKKEMWDNLRKTVYAKCNYKCAICNSKGKLHCHEIWKYNDKKHIQKLVDLVALCTKCHWIKHIGLAGIHTSQERLSFEKLVKHFMKVNDCDRTTFEKHKSEAFKKWEERSRYEWTMDLSVYKNIEKHRTLGNGD</sequence>
<dbReference type="Proteomes" id="UP000176404">
    <property type="component" value="Unassembled WGS sequence"/>
</dbReference>
<keyword evidence="1" id="KW-0540">Nuclease</keyword>
<dbReference type="AlphaFoldDB" id="A0A1F8B6L0"/>
<accession>A0A1F8B6L0</accession>
<proteinExistence type="predicted"/>
<comment type="caution">
    <text evidence="1">The sequence shown here is derived from an EMBL/GenBank/DDBJ whole genome shotgun (WGS) entry which is preliminary data.</text>
</comment>
<dbReference type="EMBL" id="MGHD01000017">
    <property type="protein sequence ID" value="OGM59671.1"/>
    <property type="molecule type" value="Genomic_DNA"/>
</dbReference>
<name>A0A1F8B6L0_9BACT</name>
<keyword evidence="1" id="KW-0378">Hydrolase</keyword>
<evidence type="ECO:0000313" key="1">
    <source>
        <dbReference type="EMBL" id="OGM59671.1"/>
    </source>
</evidence>
<dbReference type="STRING" id="1802517.A2892_04055"/>
<keyword evidence="1" id="KW-0255">Endonuclease</keyword>
<protein>
    <submittedName>
        <fullName evidence="1">HNH endonuclease</fullName>
    </submittedName>
</protein>
<gene>
    <name evidence="1" type="ORF">A2892_04055</name>
</gene>
<reference evidence="1 2" key="1">
    <citation type="journal article" date="2016" name="Nat. Commun.">
        <title>Thousands of microbial genomes shed light on interconnected biogeochemical processes in an aquifer system.</title>
        <authorList>
            <person name="Anantharaman K."/>
            <person name="Brown C.T."/>
            <person name="Hug L.A."/>
            <person name="Sharon I."/>
            <person name="Castelle C.J."/>
            <person name="Probst A.J."/>
            <person name="Thomas B.C."/>
            <person name="Singh A."/>
            <person name="Wilkins M.J."/>
            <person name="Karaoz U."/>
            <person name="Brodie E.L."/>
            <person name="Williams K.H."/>
            <person name="Hubbard S.S."/>
            <person name="Banfield J.F."/>
        </authorList>
    </citation>
    <scope>NUCLEOTIDE SEQUENCE [LARGE SCALE GENOMIC DNA]</scope>
</reference>
<organism evidence="1 2">
    <name type="scientific">Candidatus Woesebacteria bacterium RIFCSPLOWO2_01_FULL_39_10b</name>
    <dbReference type="NCBI Taxonomy" id="1802517"/>
    <lineage>
        <taxon>Bacteria</taxon>
        <taxon>Candidatus Woeseibacteriota</taxon>
    </lineage>
</organism>
<dbReference type="GO" id="GO:0004519">
    <property type="term" value="F:endonuclease activity"/>
    <property type="evidence" value="ECO:0007669"/>
    <property type="project" value="UniProtKB-KW"/>
</dbReference>